<feature type="domain" description="GFO/IDH/MocA-like oxidoreductase" evidence="2">
    <location>
        <begin position="133"/>
        <end position="271"/>
    </location>
</feature>
<evidence type="ECO:0000313" key="3">
    <source>
        <dbReference type="EMBL" id="NYF89903.1"/>
    </source>
</evidence>
<dbReference type="Proteomes" id="UP000564385">
    <property type="component" value="Unassembled WGS sequence"/>
</dbReference>
<dbReference type="Gene3D" id="3.40.50.720">
    <property type="entry name" value="NAD(P)-binding Rossmann-like Domain"/>
    <property type="match status" value="1"/>
</dbReference>
<dbReference type="PANTHER" id="PTHR43377">
    <property type="entry name" value="BILIVERDIN REDUCTASE A"/>
    <property type="match status" value="1"/>
</dbReference>
<reference evidence="3 4" key="1">
    <citation type="submission" date="2020-07" db="EMBL/GenBank/DDBJ databases">
        <title>Genomic Encyclopedia of Type Strains, Phase IV (KMG-V): Genome sequencing to study the core and pangenomes of soil and plant-associated prokaryotes.</title>
        <authorList>
            <person name="Whitman W."/>
        </authorList>
    </citation>
    <scope>NUCLEOTIDE SEQUENCE [LARGE SCALE GENOMIC DNA]</scope>
    <source>
        <strain evidence="3 4">M8UP22</strain>
    </source>
</reference>
<evidence type="ECO:0000259" key="2">
    <source>
        <dbReference type="Pfam" id="PF22725"/>
    </source>
</evidence>
<sequence>MSAEKAIEVAILGCGQMGQNILRTLQNSPRVSAITAFDRNAERMKELKTTFGVKSAPTLDDVLRDPAIKLVFVTASNNAHRELTVAALEAGMAVMCEKPMATTIPDAQAMVEAAERTNGFLQIGFELRYSHLYTTVKDWITRGLLGRVLNTQCTYCSSAWGRHDVWRVASKTSGGMFGEKLSHYVDLVRWWIGDEVEEVYATCAPNVIPYYEVHDNYHCSYRFKNGAISHLTFMMGPAASFKGDPLQNAVSQQAGDGHVLRYMIYGEKGAAETDVFQRTIKRWEFGEDDYGQTSKWIQNETWDPEHDFAYFHNTHDQALDIVRRVAEGERPSINPRDALETTKLCFAAELSAAEKRPVRLDELK</sequence>
<dbReference type="Pfam" id="PF22725">
    <property type="entry name" value="GFO_IDH_MocA_C3"/>
    <property type="match status" value="1"/>
</dbReference>
<dbReference type="InterPro" id="IPR051450">
    <property type="entry name" value="Gfo/Idh/MocA_Oxidoreductases"/>
</dbReference>
<proteinExistence type="predicted"/>
<name>A0A852VAI0_9BACT</name>
<dbReference type="EMBL" id="JACCCU010000001">
    <property type="protein sequence ID" value="NYF89903.1"/>
    <property type="molecule type" value="Genomic_DNA"/>
</dbReference>
<feature type="domain" description="Gfo/Idh/MocA-like oxidoreductase N-terminal" evidence="1">
    <location>
        <begin position="7"/>
        <end position="125"/>
    </location>
</feature>
<gene>
    <name evidence="3" type="ORF">HDF08_001970</name>
</gene>
<dbReference type="PANTHER" id="PTHR43377:SF1">
    <property type="entry name" value="BILIVERDIN REDUCTASE A"/>
    <property type="match status" value="1"/>
</dbReference>
<dbReference type="SUPFAM" id="SSF51735">
    <property type="entry name" value="NAD(P)-binding Rossmann-fold domains"/>
    <property type="match status" value="1"/>
</dbReference>
<dbReference type="AlphaFoldDB" id="A0A852VAI0"/>
<dbReference type="InterPro" id="IPR055170">
    <property type="entry name" value="GFO_IDH_MocA-like_dom"/>
</dbReference>
<comment type="caution">
    <text evidence="3">The sequence shown here is derived from an EMBL/GenBank/DDBJ whole genome shotgun (WGS) entry which is preliminary data.</text>
</comment>
<evidence type="ECO:0000313" key="4">
    <source>
        <dbReference type="Proteomes" id="UP000564385"/>
    </source>
</evidence>
<dbReference type="Gene3D" id="3.30.360.10">
    <property type="entry name" value="Dihydrodipicolinate Reductase, domain 2"/>
    <property type="match status" value="1"/>
</dbReference>
<organism evidence="3 4">
    <name type="scientific">Tunturiibacter lichenicola</name>
    <dbReference type="NCBI Taxonomy" id="2051959"/>
    <lineage>
        <taxon>Bacteria</taxon>
        <taxon>Pseudomonadati</taxon>
        <taxon>Acidobacteriota</taxon>
        <taxon>Terriglobia</taxon>
        <taxon>Terriglobales</taxon>
        <taxon>Acidobacteriaceae</taxon>
        <taxon>Tunturiibacter</taxon>
    </lineage>
</organism>
<accession>A0A852VAI0</accession>
<dbReference type="GO" id="GO:0000166">
    <property type="term" value="F:nucleotide binding"/>
    <property type="evidence" value="ECO:0007669"/>
    <property type="project" value="InterPro"/>
</dbReference>
<evidence type="ECO:0000259" key="1">
    <source>
        <dbReference type="Pfam" id="PF01408"/>
    </source>
</evidence>
<dbReference type="InterPro" id="IPR000683">
    <property type="entry name" value="Gfo/Idh/MocA-like_OxRdtase_N"/>
</dbReference>
<dbReference type="SUPFAM" id="SSF55347">
    <property type="entry name" value="Glyceraldehyde-3-phosphate dehydrogenase-like, C-terminal domain"/>
    <property type="match status" value="1"/>
</dbReference>
<dbReference type="Pfam" id="PF01408">
    <property type="entry name" value="GFO_IDH_MocA"/>
    <property type="match status" value="1"/>
</dbReference>
<protein>
    <submittedName>
        <fullName evidence="3">Dehydrogenase</fullName>
    </submittedName>
</protein>
<dbReference type="InterPro" id="IPR036291">
    <property type="entry name" value="NAD(P)-bd_dom_sf"/>
</dbReference>